<feature type="region of interest" description="Disordered" evidence="5">
    <location>
        <begin position="1"/>
        <end position="27"/>
    </location>
</feature>
<keyword evidence="8" id="KW-1185">Reference proteome</keyword>
<sequence>MPPASAKPAEAASDTAQARGRGRPRAFDRETALARATHLFWRKGYDATSISDLTEAMGIGSPSLYAAFGSKEALYVEALRHYAETYEARVWAGFRAAPTAREAVAAYLLDSAAALTGSCGDALQDDAPRGCMVTLSSVCPGTHPDLGQRLLSERAVALQRLDERLARAVAEGELPEATDRRGLARFVQSVQNGMSLQARDGAARSELEAAARIALLAWDALAAAR</sequence>
<evidence type="ECO:0000256" key="5">
    <source>
        <dbReference type="SAM" id="MobiDB-lite"/>
    </source>
</evidence>
<evidence type="ECO:0000256" key="4">
    <source>
        <dbReference type="PROSITE-ProRule" id="PRU00335"/>
    </source>
</evidence>
<dbReference type="SUPFAM" id="SSF48498">
    <property type="entry name" value="Tetracyclin repressor-like, C-terminal domain"/>
    <property type="match status" value="1"/>
</dbReference>
<dbReference type="InterPro" id="IPR009057">
    <property type="entry name" value="Homeodomain-like_sf"/>
</dbReference>
<dbReference type="InterPro" id="IPR036271">
    <property type="entry name" value="Tet_transcr_reg_TetR-rel_C_sf"/>
</dbReference>
<accession>A0ABQ4UR74</accession>
<dbReference type="PANTHER" id="PTHR47506:SF1">
    <property type="entry name" value="HTH-TYPE TRANSCRIPTIONAL REGULATOR YJDC"/>
    <property type="match status" value="1"/>
</dbReference>
<reference evidence="7" key="2">
    <citation type="submission" date="2021-08" db="EMBL/GenBank/DDBJ databases">
        <authorList>
            <person name="Tani A."/>
            <person name="Ola A."/>
            <person name="Ogura Y."/>
            <person name="Katsura K."/>
            <person name="Hayashi T."/>
        </authorList>
    </citation>
    <scope>NUCLEOTIDE SEQUENCE</scope>
    <source>
        <strain evidence="7">DSM 14458</strain>
    </source>
</reference>
<gene>
    <name evidence="7" type="primary">comR_2</name>
    <name evidence="7" type="ORF">BGCPKDLD_1379</name>
</gene>
<dbReference type="SUPFAM" id="SSF46689">
    <property type="entry name" value="Homeodomain-like"/>
    <property type="match status" value="1"/>
</dbReference>
<dbReference type="InterPro" id="IPR023772">
    <property type="entry name" value="DNA-bd_HTH_TetR-type_CS"/>
</dbReference>
<protein>
    <submittedName>
        <fullName evidence="7">HTH-type transcriptional repressor ComR</fullName>
    </submittedName>
</protein>
<feature type="compositionally biased region" description="Low complexity" evidence="5">
    <location>
        <begin position="1"/>
        <end position="16"/>
    </location>
</feature>
<feature type="domain" description="HTH tetR-type" evidence="6">
    <location>
        <begin position="26"/>
        <end position="86"/>
    </location>
</feature>
<dbReference type="PANTHER" id="PTHR47506">
    <property type="entry name" value="TRANSCRIPTIONAL REGULATORY PROTEIN"/>
    <property type="match status" value="1"/>
</dbReference>
<evidence type="ECO:0000256" key="2">
    <source>
        <dbReference type="ARBA" id="ARBA00023125"/>
    </source>
</evidence>
<dbReference type="Proteomes" id="UP001055093">
    <property type="component" value="Unassembled WGS sequence"/>
</dbReference>
<feature type="DNA-binding region" description="H-T-H motif" evidence="4">
    <location>
        <begin position="49"/>
        <end position="68"/>
    </location>
</feature>
<proteinExistence type="predicted"/>
<evidence type="ECO:0000313" key="7">
    <source>
        <dbReference type="EMBL" id="GJE74806.1"/>
    </source>
</evidence>
<dbReference type="Pfam" id="PF00440">
    <property type="entry name" value="TetR_N"/>
    <property type="match status" value="1"/>
</dbReference>
<organism evidence="7 8">
    <name type="scientific">Methylorubrum suomiense</name>
    <dbReference type="NCBI Taxonomy" id="144191"/>
    <lineage>
        <taxon>Bacteria</taxon>
        <taxon>Pseudomonadati</taxon>
        <taxon>Pseudomonadota</taxon>
        <taxon>Alphaproteobacteria</taxon>
        <taxon>Hyphomicrobiales</taxon>
        <taxon>Methylobacteriaceae</taxon>
        <taxon>Methylorubrum</taxon>
    </lineage>
</organism>
<dbReference type="RefSeq" id="WP_238307788.1">
    <property type="nucleotide sequence ID" value="NZ_BPRE01000003.1"/>
</dbReference>
<reference evidence="7" key="1">
    <citation type="journal article" date="2021" name="Front. Microbiol.">
        <title>Comprehensive Comparative Genomics and Phenotyping of Methylobacterium Species.</title>
        <authorList>
            <person name="Alessa O."/>
            <person name="Ogura Y."/>
            <person name="Fujitani Y."/>
            <person name="Takami H."/>
            <person name="Hayashi T."/>
            <person name="Sahin N."/>
            <person name="Tani A."/>
        </authorList>
    </citation>
    <scope>NUCLEOTIDE SEQUENCE</scope>
    <source>
        <strain evidence="7">DSM 14458</strain>
    </source>
</reference>
<name>A0ABQ4UR74_9HYPH</name>
<evidence type="ECO:0000259" key="6">
    <source>
        <dbReference type="PROSITE" id="PS50977"/>
    </source>
</evidence>
<evidence type="ECO:0000313" key="8">
    <source>
        <dbReference type="Proteomes" id="UP001055093"/>
    </source>
</evidence>
<keyword evidence="2 4" id="KW-0238">DNA-binding</keyword>
<keyword evidence="3" id="KW-0804">Transcription</keyword>
<dbReference type="PROSITE" id="PS50977">
    <property type="entry name" value="HTH_TETR_2"/>
    <property type="match status" value="1"/>
</dbReference>
<evidence type="ECO:0000256" key="1">
    <source>
        <dbReference type="ARBA" id="ARBA00023015"/>
    </source>
</evidence>
<dbReference type="PROSITE" id="PS01081">
    <property type="entry name" value="HTH_TETR_1"/>
    <property type="match status" value="1"/>
</dbReference>
<evidence type="ECO:0000256" key="3">
    <source>
        <dbReference type="ARBA" id="ARBA00023163"/>
    </source>
</evidence>
<dbReference type="Gene3D" id="1.10.357.10">
    <property type="entry name" value="Tetracycline Repressor, domain 2"/>
    <property type="match status" value="1"/>
</dbReference>
<dbReference type="Gene3D" id="1.10.10.60">
    <property type="entry name" value="Homeodomain-like"/>
    <property type="match status" value="1"/>
</dbReference>
<dbReference type="InterPro" id="IPR001647">
    <property type="entry name" value="HTH_TetR"/>
</dbReference>
<comment type="caution">
    <text evidence="7">The sequence shown here is derived from an EMBL/GenBank/DDBJ whole genome shotgun (WGS) entry which is preliminary data.</text>
</comment>
<dbReference type="EMBL" id="BPRE01000003">
    <property type="protein sequence ID" value="GJE74806.1"/>
    <property type="molecule type" value="Genomic_DNA"/>
</dbReference>
<keyword evidence="1" id="KW-0805">Transcription regulation</keyword>